<dbReference type="PROSITE" id="PS50035">
    <property type="entry name" value="PLD"/>
    <property type="match status" value="1"/>
</dbReference>
<dbReference type="CDD" id="cd00138">
    <property type="entry name" value="PLDc_SF"/>
    <property type="match status" value="1"/>
</dbReference>
<evidence type="ECO:0000313" key="9">
    <source>
        <dbReference type="Proteomes" id="UP001299970"/>
    </source>
</evidence>
<keyword evidence="3" id="KW-0378">Hydrolase</keyword>
<reference evidence="8 9" key="1">
    <citation type="submission" date="2022-03" db="EMBL/GenBank/DDBJ databases">
        <title>Pseudonocardia alaer sp. nov., a novel actinomycete isolated from reed forest soil.</title>
        <authorList>
            <person name="Wang L."/>
        </authorList>
    </citation>
    <scope>NUCLEOTIDE SEQUENCE [LARGE SCALE GENOMIC DNA]</scope>
    <source>
        <strain evidence="8 9">Y-16303</strain>
    </source>
</reference>
<dbReference type="RefSeq" id="WP_241043083.1">
    <property type="nucleotide sequence ID" value="NZ_BAAAJF010000020.1"/>
</dbReference>
<accession>A0ABS9TUN7</accession>
<feature type="domain" description="PLD phosphodiesterase" evidence="7">
    <location>
        <begin position="959"/>
        <end position="986"/>
    </location>
</feature>
<keyword evidence="5" id="KW-0067">ATP-binding</keyword>
<evidence type="ECO:0000259" key="7">
    <source>
        <dbReference type="PROSITE" id="PS50035"/>
    </source>
</evidence>
<dbReference type="InterPro" id="IPR041677">
    <property type="entry name" value="DNA2/NAM7_AAA_11"/>
</dbReference>
<dbReference type="InterPro" id="IPR027417">
    <property type="entry name" value="P-loop_NTPase"/>
</dbReference>
<organism evidence="8 9">
    <name type="scientific">Pseudonocardia alaniniphila</name>
    <dbReference type="NCBI Taxonomy" id="75291"/>
    <lineage>
        <taxon>Bacteria</taxon>
        <taxon>Bacillati</taxon>
        <taxon>Actinomycetota</taxon>
        <taxon>Actinomycetes</taxon>
        <taxon>Pseudonocardiales</taxon>
        <taxon>Pseudonocardiaceae</taxon>
        <taxon>Pseudonocardia</taxon>
    </lineage>
</organism>
<protein>
    <submittedName>
        <fullName evidence="8">Phospholipase D-like domain-containing protein</fullName>
    </submittedName>
</protein>
<dbReference type="PANTHER" id="PTHR43788">
    <property type="entry name" value="DNA2/NAM7 HELICASE FAMILY MEMBER"/>
    <property type="match status" value="1"/>
</dbReference>
<evidence type="ECO:0000256" key="1">
    <source>
        <dbReference type="ARBA" id="ARBA00007913"/>
    </source>
</evidence>
<dbReference type="InterPro" id="IPR001736">
    <property type="entry name" value="PLipase_D/transphosphatidylase"/>
</dbReference>
<dbReference type="InterPro" id="IPR050534">
    <property type="entry name" value="Coronavir_polyprotein_1ab"/>
</dbReference>
<dbReference type="Pfam" id="PF13087">
    <property type="entry name" value="AAA_12"/>
    <property type="match status" value="1"/>
</dbReference>
<keyword evidence="9" id="KW-1185">Reference proteome</keyword>
<dbReference type="EMBL" id="JAKXMK010000063">
    <property type="protein sequence ID" value="MCH6172277.1"/>
    <property type="molecule type" value="Genomic_DNA"/>
</dbReference>
<dbReference type="Pfam" id="PF13091">
    <property type="entry name" value="PLDc_2"/>
    <property type="match status" value="1"/>
</dbReference>
<dbReference type="SMART" id="SM00382">
    <property type="entry name" value="AAA"/>
    <property type="match status" value="1"/>
</dbReference>
<dbReference type="Gene3D" id="3.40.50.300">
    <property type="entry name" value="P-loop containing nucleotide triphosphate hydrolases"/>
    <property type="match status" value="3"/>
</dbReference>
<evidence type="ECO:0000256" key="6">
    <source>
        <dbReference type="SAM" id="Coils"/>
    </source>
</evidence>
<dbReference type="InterPro" id="IPR003593">
    <property type="entry name" value="AAA+_ATPase"/>
</dbReference>
<evidence type="ECO:0000256" key="3">
    <source>
        <dbReference type="ARBA" id="ARBA00022801"/>
    </source>
</evidence>
<evidence type="ECO:0000256" key="2">
    <source>
        <dbReference type="ARBA" id="ARBA00022741"/>
    </source>
</evidence>
<keyword evidence="4" id="KW-0347">Helicase</keyword>
<evidence type="ECO:0000313" key="8">
    <source>
        <dbReference type="EMBL" id="MCH6172277.1"/>
    </source>
</evidence>
<gene>
    <name evidence="8" type="ORF">MMF94_41935</name>
</gene>
<dbReference type="SUPFAM" id="SSF52540">
    <property type="entry name" value="P-loop containing nucleoside triphosphate hydrolases"/>
    <property type="match status" value="1"/>
</dbReference>
<proteinExistence type="inferred from homology"/>
<dbReference type="SUPFAM" id="SSF56024">
    <property type="entry name" value="Phospholipase D/nuclease"/>
    <property type="match status" value="1"/>
</dbReference>
<comment type="similarity">
    <text evidence="1">Belongs to the DNA2/NAM7 helicase family.</text>
</comment>
<dbReference type="Proteomes" id="UP001299970">
    <property type="component" value="Unassembled WGS sequence"/>
</dbReference>
<dbReference type="Pfam" id="PF13086">
    <property type="entry name" value="AAA_11"/>
    <property type="match status" value="2"/>
</dbReference>
<name>A0ABS9TUN7_9PSEU</name>
<evidence type="ECO:0000256" key="5">
    <source>
        <dbReference type="ARBA" id="ARBA00022840"/>
    </source>
</evidence>
<keyword evidence="6" id="KW-0175">Coiled coil</keyword>
<dbReference type="PANTHER" id="PTHR43788:SF8">
    <property type="entry name" value="DNA-BINDING PROTEIN SMUBP-2"/>
    <property type="match status" value="1"/>
</dbReference>
<evidence type="ECO:0000256" key="4">
    <source>
        <dbReference type="ARBA" id="ARBA00022806"/>
    </source>
</evidence>
<feature type="coiled-coil region" evidence="6">
    <location>
        <begin position="239"/>
        <end position="287"/>
    </location>
</feature>
<sequence length="1062" mass="117143">MTADWSAEVIEAVERWIETKPDLGRNAGCWRNIGPATPQSDGWLVLDLRASRINPDALGEPCFAGERGPEHEPAYPVEELRNVDGVLMLREPQGLPAYCRYLWARSMSPRFLLEKLRDGLRHAGPAPLAQALVEKRLGGHATSSAEPVGLLDDQAEAFRACLSPGVRLVWGPPGTGKTLVLARAIEELVSRGKRVLLVSTANVAVDNALHAALPGLPHRPGVAVRVGPAHLKEIAADPDVQLERLAARASREADEARERVAAQLRQMDDLDAEIEGLRAELADYDDLTYRAAVARLAAEREAAERRSGVRTAEAAVESAETADAAARAALHEAKAAYVVLDPARRALVQHTKAADELARLDQEQRIIQLERDAFDLGPPPSAGYMARRRHHRHHARAVADYDRFIAEAVGRRRGLLALQFTARRIMGGVTAADLDAVDDRVARAEAAATAAVEKLHCARHELDGLRSTAQDVQPHSALGDDDRRLVERCAQLDLPARYQRFQDLIAQQHRTAAQRGALEAKLRTLVGRVRRLRADAETEIVREARVVATTLARSRMHPAIATATFDVVLVDEAGAAALAEVLLALCRARTTAVLFGDFLQLGPVLDRIRHDPSPVVEKWILATCFKHVGIHTPDDTDARCVALTHQFRFGPELRRLANSVIYDVLRDARELPAITVRPRTEIVLVDVSTVPDLASIRAGSVRGRWWMAGVVLSRALAELHAPDGPVGVVTPYNVQSEATLAALRDRDLVAGTAVGTVHSFQGREYPTLVFDLVDDGRGWVARGKRGDDPWEYDGLKVFGVGITRARRRLYLIGDGRGLPGASAGPFRELRVGIDNGEIRRWSAAAMLGLDEPEPDVVDETFVEVSRLLQQLVTVTDIHDEHAFGRELEQHLKAARQSVWMWSPWIANRAREVVPLIRAAVERGVDVRVFIRPDGDRLMAKDWAQRQLPALLATGATVIRSDLEHRKIVVIDGQVVLLGSLNVLSNAPGRSRETMITMEGRAFASRLLAELRVDEVGTPQHCSGCRRPMEVRRRWSKAAPLLYWQCRQCNVKVPLHGAWRQRR</sequence>
<dbReference type="Gene3D" id="3.30.870.10">
    <property type="entry name" value="Endonuclease Chain A"/>
    <property type="match status" value="1"/>
</dbReference>
<dbReference type="InterPro" id="IPR041679">
    <property type="entry name" value="DNA2/NAM7-like_C"/>
</dbReference>
<keyword evidence="2" id="KW-0547">Nucleotide-binding</keyword>
<dbReference type="InterPro" id="IPR025202">
    <property type="entry name" value="PLD-like_dom"/>
</dbReference>
<comment type="caution">
    <text evidence="8">The sequence shown here is derived from an EMBL/GenBank/DDBJ whole genome shotgun (WGS) entry which is preliminary data.</text>
</comment>